<evidence type="ECO:0000256" key="1">
    <source>
        <dbReference type="SAM" id="MobiDB-lite"/>
    </source>
</evidence>
<sequence>MCSPRIRFCNRRARRRSGGRGRRWGPELRAAAAMGREDAEQWREDLEAARAAGRPGCAERAAREDDEVRHGRSFGRRQQWGARTRSSGTRTPRRQGQPGGQAARKGPRARTTTCAAAGALDGGSNGARMDIGAAEEKYRASMKKLLH</sequence>
<dbReference type="EMBL" id="CM008050">
    <property type="protein sequence ID" value="PVH38738.1"/>
    <property type="molecule type" value="Genomic_DNA"/>
</dbReference>
<feature type="compositionally biased region" description="Basic and acidic residues" evidence="1">
    <location>
        <begin position="60"/>
        <end position="70"/>
    </location>
</feature>
<feature type="compositionally biased region" description="Basic and acidic residues" evidence="1">
    <location>
        <begin position="35"/>
        <end position="48"/>
    </location>
</feature>
<gene>
    <name evidence="2" type="ORF">PAHAL_5G338300</name>
</gene>
<organism evidence="2">
    <name type="scientific">Panicum hallii</name>
    <dbReference type="NCBI Taxonomy" id="206008"/>
    <lineage>
        <taxon>Eukaryota</taxon>
        <taxon>Viridiplantae</taxon>
        <taxon>Streptophyta</taxon>
        <taxon>Embryophyta</taxon>
        <taxon>Tracheophyta</taxon>
        <taxon>Spermatophyta</taxon>
        <taxon>Magnoliopsida</taxon>
        <taxon>Liliopsida</taxon>
        <taxon>Poales</taxon>
        <taxon>Poaceae</taxon>
        <taxon>PACMAD clade</taxon>
        <taxon>Panicoideae</taxon>
        <taxon>Panicodae</taxon>
        <taxon>Paniceae</taxon>
        <taxon>Panicinae</taxon>
        <taxon>Panicum</taxon>
        <taxon>Panicum sect. Panicum</taxon>
    </lineage>
</organism>
<feature type="compositionally biased region" description="Low complexity" evidence="1">
    <location>
        <begin position="109"/>
        <end position="119"/>
    </location>
</feature>
<protein>
    <submittedName>
        <fullName evidence="2">Uncharacterized protein</fullName>
    </submittedName>
</protein>
<reference evidence="2" key="1">
    <citation type="submission" date="2018-04" db="EMBL/GenBank/DDBJ databases">
        <title>WGS assembly of Panicum hallii.</title>
        <authorList>
            <person name="Lovell J."/>
            <person name="Jenkins J."/>
            <person name="Lowry D."/>
            <person name="Mamidi S."/>
            <person name="Sreedasyam A."/>
            <person name="Weng X."/>
            <person name="Barry K."/>
            <person name="Bonette J."/>
            <person name="Campitelli B."/>
            <person name="Daum C."/>
            <person name="Gordon S."/>
            <person name="Gould B."/>
            <person name="Lipzen A."/>
            <person name="Macqueen A."/>
            <person name="Palacio-Mejia J."/>
            <person name="Plott C."/>
            <person name="Shakirov E."/>
            <person name="Shu S."/>
            <person name="Yoshinaga Y."/>
            <person name="Zane M."/>
            <person name="Rokhsar D."/>
            <person name="Grimwood J."/>
            <person name="Schmutz J."/>
            <person name="Juenger T."/>
        </authorList>
    </citation>
    <scope>NUCLEOTIDE SEQUENCE [LARGE SCALE GENOMIC DNA]</scope>
    <source>
        <strain evidence="2">FIL2</strain>
    </source>
</reference>
<evidence type="ECO:0000313" key="2">
    <source>
        <dbReference type="EMBL" id="PVH38738.1"/>
    </source>
</evidence>
<proteinExistence type="predicted"/>
<feature type="region of interest" description="Disordered" evidence="1">
    <location>
        <begin position="31"/>
        <end position="128"/>
    </location>
</feature>
<dbReference type="AlphaFoldDB" id="A0A2T8IM37"/>
<accession>A0A2T8IM37</accession>
<name>A0A2T8IM37_9POAL</name>
<dbReference type="Gramene" id="PVH38738">
    <property type="protein sequence ID" value="PVH38738"/>
    <property type="gene ID" value="PAHAL_5G338300"/>
</dbReference>
<dbReference type="Proteomes" id="UP000243499">
    <property type="component" value="Chromosome 5"/>
</dbReference>